<evidence type="ECO:0000256" key="3">
    <source>
        <dbReference type="ARBA" id="ARBA00022989"/>
    </source>
</evidence>
<dbReference type="PANTHER" id="PTHR13285:SF18">
    <property type="entry name" value="PROTEIN-CYSTEINE N-PALMITOYLTRANSFERASE RASP"/>
    <property type="match status" value="1"/>
</dbReference>
<evidence type="ECO:0000256" key="1">
    <source>
        <dbReference type="ARBA" id="ARBA00004141"/>
    </source>
</evidence>
<evidence type="ECO:0000256" key="2">
    <source>
        <dbReference type="ARBA" id="ARBA00022692"/>
    </source>
</evidence>
<comment type="similarity">
    <text evidence="5">Belongs to the membrane-bound acyltransferase family. HHAT subfamily.</text>
</comment>
<reference evidence="7 8" key="1">
    <citation type="journal article" date="2015" name="Genome Biol.">
        <title>Comparative genomics of Steinernema reveals deeply conserved gene regulatory networks.</title>
        <authorList>
            <person name="Dillman A.R."/>
            <person name="Macchietto M."/>
            <person name="Porter C.F."/>
            <person name="Rogers A."/>
            <person name="Williams B."/>
            <person name="Antoshechkin I."/>
            <person name="Lee M.M."/>
            <person name="Goodwin Z."/>
            <person name="Lu X."/>
            <person name="Lewis E.E."/>
            <person name="Goodrich-Blair H."/>
            <person name="Stock S.P."/>
            <person name="Adams B.J."/>
            <person name="Sternberg P.W."/>
            <person name="Mortazavi A."/>
        </authorList>
    </citation>
    <scope>NUCLEOTIDE SEQUENCE [LARGE SCALE GENOMIC DNA]</scope>
    <source>
        <strain evidence="7 8">ALL</strain>
    </source>
</reference>
<keyword evidence="4 6" id="KW-0472">Membrane</keyword>
<dbReference type="STRING" id="34508.A0A4U8V1A1"/>
<dbReference type="GO" id="GO:0016020">
    <property type="term" value="C:membrane"/>
    <property type="evidence" value="ECO:0007669"/>
    <property type="project" value="UniProtKB-SubCell"/>
</dbReference>
<dbReference type="GO" id="GO:0016409">
    <property type="term" value="F:palmitoyltransferase activity"/>
    <property type="evidence" value="ECO:0007669"/>
    <property type="project" value="TreeGrafter"/>
</dbReference>
<evidence type="ECO:0008006" key="9">
    <source>
        <dbReference type="Google" id="ProtNLM"/>
    </source>
</evidence>
<comment type="subcellular location">
    <subcellularLocation>
        <location evidence="1">Membrane</location>
        <topology evidence="1">Multi-pass membrane protein</topology>
    </subcellularLocation>
</comment>
<evidence type="ECO:0000256" key="5">
    <source>
        <dbReference type="ARBA" id="ARBA00038268"/>
    </source>
</evidence>
<dbReference type="Pfam" id="PF03062">
    <property type="entry name" value="MBOAT"/>
    <property type="match status" value="1"/>
</dbReference>
<keyword evidence="3 6" id="KW-1133">Transmembrane helix</keyword>
<evidence type="ECO:0000313" key="8">
    <source>
        <dbReference type="Proteomes" id="UP000298663"/>
    </source>
</evidence>
<feature type="transmembrane region" description="Helical" evidence="6">
    <location>
        <begin position="200"/>
        <end position="220"/>
    </location>
</feature>
<feature type="transmembrane region" description="Helical" evidence="6">
    <location>
        <begin position="290"/>
        <end position="312"/>
    </location>
</feature>
<evidence type="ECO:0000256" key="6">
    <source>
        <dbReference type="SAM" id="Phobius"/>
    </source>
</evidence>
<reference evidence="7 8" key="2">
    <citation type="journal article" date="2019" name="G3 (Bethesda)">
        <title>Hybrid Assembly of the Genome of the Entomopathogenic Nematode Steinernema carpocapsae Identifies the X-Chromosome.</title>
        <authorList>
            <person name="Serra L."/>
            <person name="Macchietto M."/>
            <person name="Macias-Munoz A."/>
            <person name="McGill C.J."/>
            <person name="Rodriguez I.M."/>
            <person name="Rodriguez B."/>
            <person name="Murad R."/>
            <person name="Mortazavi A."/>
        </authorList>
    </citation>
    <scope>NUCLEOTIDE SEQUENCE [LARGE SCALE GENOMIC DNA]</scope>
    <source>
        <strain evidence="7 8">ALL</strain>
    </source>
</reference>
<comment type="caution">
    <text evidence="7">The sequence shown here is derived from an EMBL/GenBank/DDBJ whole genome shotgun (WGS) entry which is preliminary data.</text>
</comment>
<feature type="transmembrane region" description="Helical" evidence="6">
    <location>
        <begin position="250"/>
        <end position="270"/>
    </location>
</feature>
<protein>
    <recommendedName>
        <fullName evidence="9">Protein-cysteine N-palmitoyltransferase Rasp</fullName>
    </recommendedName>
</protein>
<feature type="transmembrane region" description="Helical" evidence="6">
    <location>
        <begin position="16"/>
        <end position="34"/>
    </location>
</feature>
<accession>A0A4U8V1A1</accession>
<feature type="transmembrane region" description="Helical" evidence="6">
    <location>
        <begin position="170"/>
        <end position="188"/>
    </location>
</feature>
<dbReference type="Proteomes" id="UP000298663">
    <property type="component" value="Unassembled WGS sequence"/>
</dbReference>
<feature type="transmembrane region" description="Helical" evidence="6">
    <location>
        <begin position="71"/>
        <end position="90"/>
    </location>
</feature>
<gene>
    <name evidence="7" type="ORF">L596_005759</name>
</gene>
<dbReference type="GO" id="GO:0005783">
    <property type="term" value="C:endoplasmic reticulum"/>
    <property type="evidence" value="ECO:0007669"/>
    <property type="project" value="TreeGrafter"/>
</dbReference>
<dbReference type="PANTHER" id="PTHR13285">
    <property type="entry name" value="ACYLTRANSFERASE"/>
    <property type="match status" value="1"/>
</dbReference>
<proteinExistence type="inferred from homology"/>
<sequence>MAASAGTFLPKWESRFYVLVWVLHSMAAFVGAVFTSQELREWLNQWMGDSSYINGLKKDSSDIEWSLFRTSWSSTFAFFAIHSAVFHAVYRTLEKQTATYVIIVFWAVLHSVFASVTSLEVLAVLAIIAVTLTVFTKSELPAWVLCISFVLQVNNYAPFSTEAGNYYREFNIYFYTAVQILNFCIHLHRHSNYDISKPVVLRFLQFILYPPYTMTLIVLYEDFDKQMTEREKKPELDMNFKDFGQKLLRLGFWSIFLDFIHHVIFVNAIFASPYTLIAGLNNYKLSSLAYVAGQLFHVKYVVLFGLPSWFALVDGMKPPGPPICISRVSKYSQMWRHFDRGLYEFLKNQVYIPLMKDQKGAALIARRLFAMVSAFLFVLAWHGTSSQYVSWVSLSALELCIERIGKAIGRSKAFVDFSERVGPLNVIRLQAFSMLATVIPGIFGVFFFLGSEGIGSTIFGKVLGEGFLQIFTLQLGVLGSGQVLLHLLVLGYCFNATCLYLEHKQKIKRN</sequence>
<name>A0A4U8V1A1_STECR</name>
<feature type="transmembrane region" description="Helical" evidence="6">
    <location>
        <begin position="426"/>
        <end position="449"/>
    </location>
</feature>
<dbReference type="EMBL" id="AZBU02000001">
    <property type="protein sequence ID" value="TMS39194.1"/>
    <property type="molecule type" value="Genomic_DNA"/>
</dbReference>
<keyword evidence="8" id="KW-1185">Reference proteome</keyword>
<keyword evidence="2 6" id="KW-0812">Transmembrane</keyword>
<evidence type="ECO:0000256" key="4">
    <source>
        <dbReference type="ARBA" id="ARBA00023136"/>
    </source>
</evidence>
<feature type="transmembrane region" description="Helical" evidence="6">
    <location>
        <begin position="364"/>
        <end position="382"/>
    </location>
</feature>
<feature type="transmembrane region" description="Helical" evidence="6">
    <location>
        <begin position="102"/>
        <end position="134"/>
    </location>
</feature>
<organism evidence="7 8">
    <name type="scientific">Steinernema carpocapsae</name>
    <name type="common">Entomopathogenic nematode</name>
    <dbReference type="NCBI Taxonomy" id="34508"/>
    <lineage>
        <taxon>Eukaryota</taxon>
        <taxon>Metazoa</taxon>
        <taxon>Ecdysozoa</taxon>
        <taxon>Nematoda</taxon>
        <taxon>Chromadorea</taxon>
        <taxon>Rhabditida</taxon>
        <taxon>Tylenchina</taxon>
        <taxon>Panagrolaimomorpha</taxon>
        <taxon>Strongyloidoidea</taxon>
        <taxon>Steinernematidae</taxon>
        <taxon>Steinernema</taxon>
    </lineage>
</organism>
<dbReference type="OrthoDB" id="420606at2759"/>
<dbReference type="InterPro" id="IPR004299">
    <property type="entry name" value="MBOAT_fam"/>
</dbReference>
<dbReference type="AlphaFoldDB" id="A0A4U8V1A1"/>
<dbReference type="InterPro" id="IPR051085">
    <property type="entry name" value="MB_O-acyltransferase"/>
</dbReference>
<evidence type="ECO:0000313" key="7">
    <source>
        <dbReference type="EMBL" id="TMS39194.1"/>
    </source>
</evidence>